<evidence type="ECO:0000256" key="3">
    <source>
        <dbReference type="ARBA" id="ARBA00009789"/>
    </source>
</evidence>
<feature type="site" description="Positions MEP for the nucleophilic attack" evidence="7">
    <location>
        <position position="210"/>
    </location>
</feature>
<dbReference type="EMBL" id="FQXM01000033">
    <property type="protein sequence ID" value="SHI01564.1"/>
    <property type="molecule type" value="Genomic_DNA"/>
</dbReference>
<name>A0A1M5XPW0_9CLOT</name>
<evidence type="ECO:0000256" key="1">
    <source>
        <dbReference type="ARBA" id="ARBA00001282"/>
    </source>
</evidence>
<evidence type="ECO:0000256" key="7">
    <source>
        <dbReference type="HAMAP-Rule" id="MF_00108"/>
    </source>
</evidence>
<dbReference type="HAMAP" id="MF_00108">
    <property type="entry name" value="IspD"/>
    <property type="match status" value="1"/>
</dbReference>
<evidence type="ECO:0000256" key="2">
    <source>
        <dbReference type="ARBA" id="ARBA00004787"/>
    </source>
</evidence>
<feature type="site" description="Transition state stabilizer" evidence="7">
    <location>
        <position position="15"/>
    </location>
</feature>
<dbReference type="PROSITE" id="PS01295">
    <property type="entry name" value="ISPD"/>
    <property type="match status" value="1"/>
</dbReference>
<dbReference type="InterPro" id="IPR050088">
    <property type="entry name" value="IspD/TarI_cytidylyltransf_bact"/>
</dbReference>
<gene>
    <name evidence="7" type="primary">ispD</name>
    <name evidence="8" type="ORF">SAMN02745207_03817</name>
</gene>
<evidence type="ECO:0000256" key="6">
    <source>
        <dbReference type="ARBA" id="ARBA00023229"/>
    </source>
</evidence>
<dbReference type="OrthoDB" id="9806837at2"/>
<sequence length="246" mass="28227">MKNTALIMAGGSGTRMKANINKQFLLLDEKPILYYTIKAFEDNELVDDIVLVLSETDIDYFKENIIEKYSFKKIKKTVNGGETRQESVFNGLKELDHCDVVLIHDGARPFVSGEVISQGIKFAKLYGAAACGVKPKDTIKIMNNFNMSETTLEREKLFLVQTPQCFKYELISNCHKKALEENFKATDDTMIVETYYHNVYLYEGSYNNIKITTPEDLYIGEKLLRNICNIDIKKQPQYNKNTKVNI</sequence>
<dbReference type="EC" id="2.7.7.60" evidence="7"/>
<keyword evidence="6 7" id="KW-0414">Isoprene biosynthesis</keyword>
<reference evidence="8 9" key="1">
    <citation type="submission" date="2016-11" db="EMBL/GenBank/DDBJ databases">
        <authorList>
            <person name="Jaros S."/>
            <person name="Januszkiewicz K."/>
            <person name="Wedrychowicz H."/>
        </authorList>
    </citation>
    <scope>NUCLEOTIDE SEQUENCE [LARGE SCALE GENOMIC DNA]</scope>
    <source>
        <strain evidence="8 9">DSM 8605</strain>
    </source>
</reference>
<evidence type="ECO:0000313" key="8">
    <source>
        <dbReference type="EMBL" id="SHI01564.1"/>
    </source>
</evidence>
<evidence type="ECO:0000256" key="5">
    <source>
        <dbReference type="ARBA" id="ARBA00022695"/>
    </source>
</evidence>
<feature type="site" description="Positions MEP for the nucleophilic attack" evidence="7">
    <location>
        <position position="154"/>
    </location>
</feature>
<dbReference type="InterPro" id="IPR001228">
    <property type="entry name" value="IspD"/>
</dbReference>
<dbReference type="GO" id="GO:0050518">
    <property type="term" value="F:2-C-methyl-D-erythritol 4-phosphate cytidylyltransferase activity"/>
    <property type="evidence" value="ECO:0007669"/>
    <property type="project" value="UniProtKB-UniRule"/>
</dbReference>
<accession>A0A1M5XPW0</accession>
<dbReference type="Pfam" id="PF01128">
    <property type="entry name" value="IspD"/>
    <property type="match status" value="1"/>
</dbReference>
<organism evidence="8 9">
    <name type="scientific">Clostridium grantii DSM 8605</name>
    <dbReference type="NCBI Taxonomy" id="1121316"/>
    <lineage>
        <taxon>Bacteria</taxon>
        <taxon>Bacillati</taxon>
        <taxon>Bacillota</taxon>
        <taxon>Clostridia</taxon>
        <taxon>Eubacteriales</taxon>
        <taxon>Clostridiaceae</taxon>
        <taxon>Clostridium</taxon>
    </lineage>
</organism>
<comment type="catalytic activity">
    <reaction evidence="1 7">
        <text>2-C-methyl-D-erythritol 4-phosphate + CTP + H(+) = 4-CDP-2-C-methyl-D-erythritol + diphosphate</text>
        <dbReference type="Rhea" id="RHEA:13429"/>
        <dbReference type="ChEBI" id="CHEBI:15378"/>
        <dbReference type="ChEBI" id="CHEBI:33019"/>
        <dbReference type="ChEBI" id="CHEBI:37563"/>
        <dbReference type="ChEBI" id="CHEBI:57823"/>
        <dbReference type="ChEBI" id="CHEBI:58262"/>
        <dbReference type="EC" id="2.7.7.60"/>
    </reaction>
</comment>
<dbReference type="CDD" id="cd02516">
    <property type="entry name" value="CDP-ME_synthetase"/>
    <property type="match status" value="1"/>
</dbReference>
<keyword evidence="4 7" id="KW-0808">Transferase</keyword>
<comment type="function">
    <text evidence="7">Catalyzes the formation of 4-diphosphocytidyl-2-C-methyl-D-erythritol from CTP and 2-C-methyl-D-erythritol 4-phosphate (MEP).</text>
</comment>
<dbReference type="RefSeq" id="WP_073340647.1">
    <property type="nucleotide sequence ID" value="NZ_FQXM01000033.1"/>
</dbReference>
<dbReference type="AlphaFoldDB" id="A0A1M5XPW0"/>
<dbReference type="InterPro" id="IPR034683">
    <property type="entry name" value="IspD/TarI"/>
</dbReference>
<dbReference type="UniPathway" id="UPA00056">
    <property type="reaction ID" value="UER00093"/>
</dbReference>
<comment type="similarity">
    <text evidence="3 7">Belongs to the IspD/TarI cytidylyltransferase family. IspD subfamily.</text>
</comment>
<dbReference type="InterPro" id="IPR018294">
    <property type="entry name" value="ISPD_synthase_CS"/>
</dbReference>
<protein>
    <recommendedName>
        <fullName evidence="7">2-C-methyl-D-erythritol 4-phosphate cytidylyltransferase</fullName>
        <ecNumber evidence="7">2.7.7.60</ecNumber>
    </recommendedName>
    <alternativeName>
        <fullName evidence="7">4-diphosphocytidyl-2C-methyl-D-erythritol synthase</fullName>
    </alternativeName>
    <alternativeName>
        <fullName evidence="7">MEP cytidylyltransferase</fullName>
        <shortName evidence="7">MCT</shortName>
    </alternativeName>
</protein>
<dbReference type="NCBIfam" id="TIGR00453">
    <property type="entry name" value="ispD"/>
    <property type="match status" value="1"/>
</dbReference>
<keyword evidence="9" id="KW-1185">Reference proteome</keyword>
<dbReference type="SUPFAM" id="SSF53448">
    <property type="entry name" value="Nucleotide-diphospho-sugar transferases"/>
    <property type="match status" value="1"/>
</dbReference>
<dbReference type="Proteomes" id="UP000184447">
    <property type="component" value="Unassembled WGS sequence"/>
</dbReference>
<dbReference type="PANTHER" id="PTHR32125">
    <property type="entry name" value="2-C-METHYL-D-ERYTHRITOL 4-PHOSPHATE CYTIDYLYLTRANSFERASE, CHLOROPLASTIC"/>
    <property type="match status" value="1"/>
</dbReference>
<dbReference type="Gene3D" id="3.90.550.10">
    <property type="entry name" value="Spore Coat Polysaccharide Biosynthesis Protein SpsA, Chain A"/>
    <property type="match status" value="1"/>
</dbReference>
<dbReference type="InterPro" id="IPR029044">
    <property type="entry name" value="Nucleotide-diphossugar_trans"/>
</dbReference>
<evidence type="ECO:0000313" key="9">
    <source>
        <dbReference type="Proteomes" id="UP000184447"/>
    </source>
</evidence>
<dbReference type="STRING" id="1121316.SAMN02745207_03817"/>
<feature type="site" description="Transition state stabilizer" evidence="7">
    <location>
        <position position="22"/>
    </location>
</feature>
<comment type="pathway">
    <text evidence="2 7">Isoprenoid biosynthesis; isopentenyl diphosphate biosynthesis via DXP pathway; isopentenyl diphosphate from 1-deoxy-D-xylulose 5-phosphate: step 2/6.</text>
</comment>
<dbReference type="GO" id="GO:0019288">
    <property type="term" value="P:isopentenyl diphosphate biosynthetic process, methylerythritol 4-phosphate pathway"/>
    <property type="evidence" value="ECO:0007669"/>
    <property type="project" value="UniProtKB-UniRule"/>
</dbReference>
<dbReference type="PANTHER" id="PTHR32125:SF4">
    <property type="entry name" value="2-C-METHYL-D-ERYTHRITOL 4-PHOSPHATE CYTIDYLYLTRANSFERASE, CHLOROPLASTIC"/>
    <property type="match status" value="1"/>
</dbReference>
<evidence type="ECO:0000256" key="4">
    <source>
        <dbReference type="ARBA" id="ARBA00022679"/>
    </source>
</evidence>
<proteinExistence type="inferred from homology"/>
<keyword evidence="5 7" id="KW-0548">Nucleotidyltransferase</keyword>
<dbReference type="FunFam" id="3.90.550.10:FF:000003">
    <property type="entry name" value="2-C-methyl-D-erythritol 4-phosphate cytidylyltransferase"/>
    <property type="match status" value="1"/>
</dbReference>